<dbReference type="PANTHER" id="PTHR43283:SF17">
    <property type="entry name" value="(LOVD), PUTATIVE (AFU_ORTHOLOGUE AFUA_5G00920)-RELATED"/>
    <property type="match status" value="1"/>
</dbReference>
<protein>
    <recommendedName>
        <fullName evidence="3">Beta-lactamase-related domain-containing protein</fullName>
    </recommendedName>
</protein>
<evidence type="ECO:0000256" key="2">
    <source>
        <dbReference type="ARBA" id="ARBA00022801"/>
    </source>
</evidence>
<dbReference type="SUPFAM" id="SSF56601">
    <property type="entry name" value="beta-lactamase/transpeptidase-like"/>
    <property type="match status" value="1"/>
</dbReference>
<dbReference type="AlphaFoldDB" id="N1PZV4"/>
<organism evidence="4 5">
    <name type="scientific">Dothistroma septosporum (strain NZE10 / CBS 128990)</name>
    <name type="common">Red band needle blight fungus</name>
    <name type="synonym">Mycosphaerella pini</name>
    <dbReference type="NCBI Taxonomy" id="675120"/>
    <lineage>
        <taxon>Eukaryota</taxon>
        <taxon>Fungi</taxon>
        <taxon>Dikarya</taxon>
        <taxon>Ascomycota</taxon>
        <taxon>Pezizomycotina</taxon>
        <taxon>Dothideomycetes</taxon>
        <taxon>Dothideomycetidae</taxon>
        <taxon>Mycosphaerellales</taxon>
        <taxon>Mycosphaerellaceae</taxon>
        <taxon>Dothistroma</taxon>
    </lineage>
</organism>
<dbReference type="InterPro" id="IPR012338">
    <property type="entry name" value="Beta-lactam/transpept-like"/>
</dbReference>
<dbReference type="PANTHER" id="PTHR43283">
    <property type="entry name" value="BETA-LACTAMASE-RELATED"/>
    <property type="match status" value="1"/>
</dbReference>
<reference evidence="4 5" key="2">
    <citation type="journal article" date="2012" name="PLoS Pathog.">
        <title>Diverse lifestyles and strategies of plant pathogenesis encoded in the genomes of eighteen Dothideomycetes fungi.</title>
        <authorList>
            <person name="Ohm R.A."/>
            <person name="Feau N."/>
            <person name="Henrissat B."/>
            <person name="Schoch C.L."/>
            <person name="Horwitz B.A."/>
            <person name="Barry K.W."/>
            <person name="Condon B.J."/>
            <person name="Copeland A.C."/>
            <person name="Dhillon B."/>
            <person name="Glaser F."/>
            <person name="Hesse C.N."/>
            <person name="Kosti I."/>
            <person name="LaButti K."/>
            <person name="Lindquist E.A."/>
            <person name="Lucas S."/>
            <person name="Salamov A.A."/>
            <person name="Bradshaw R.E."/>
            <person name="Ciuffetti L."/>
            <person name="Hamelin R.C."/>
            <person name="Kema G.H.J."/>
            <person name="Lawrence C."/>
            <person name="Scott J.A."/>
            <person name="Spatafora J.W."/>
            <person name="Turgeon B.G."/>
            <person name="de Wit P.J.G.M."/>
            <person name="Zhong S."/>
            <person name="Goodwin S.B."/>
            <person name="Grigoriev I.V."/>
        </authorList>
    </citation>
    <scope>NUCLEOTIDE SEQUENCE [LARGE SCALE GENOMIC DNA]</scope>
    <source>
        <strain evidence="5">NZE10 / CBS 128990</strain>
    </source>
</reference>
<name>N1PZV4_DOTSN</name>
<evidence type="ECO:0000259" key="3">
    <source>
        <dbReference type="Pfam" id="PF00144"/>
    </source>
</evidence>
<keyword evidence="5" id="KW-1185">Reference proteome</keyword>
<dbReference type="eggNOG" id="ENOG502S4UR">
    <property type="taxonomic scope" value="Eukaryota"/>
</dbReference>
<dbReference type="HOGENOM" id="CLU_020027_11_4_1"/>
<dbReference type="OrthoDB" id="428260at2759"/>
<dbReference type="Gene3D" id="3.40.710.10">
    <property type="entry name" value="DD-peptidase/beta-lactamase superfamily"/>
    <property type="match status" value="1"/>
</dbReference>
<keyword evidence="2" id="KW-0378">Hydrolase</keyword>
<dbReference type="OMA" id="MHERIFG"/>
<evidence type="ECO:0000256" key="1">
    <source>
        <dbReference type="ARBA" id="ARBA00009009"/>
    </source>
</evidence>
<feature type="domain" description="Beta-lactamase-related" evidence="3">
    <location>
        <begin position="27"/>
        <end position="179"/>
    </location>
</feature>
<dbReference type="InterPro" id="IPR001466">
    <property type="entry name" value="Beta-lactam-related"/>
</dbReference>
<reference evidence="5" key="1">
    <citation type="journal article" date="2012" name="PLoS Genet.">
        <title>The genomes of the fungal plant pathogens Cladosporium fulvum and Dothistroma septosporum reveal adaptation to different hosts and lifestyles but also signatures of common ancestry.</title>
        <authorList>
            <person name="de Wit P.J.G.M."/>
            <person name="van der Burgt A."/>
            <person name="Oekmen B."/>
            <person name="Stergiopoulos I."/>
            <person name="Abd-Elsalam K.A."/>
            <person name="Aerts A.L."/>
            <person name="Bahkali A.H."/>
            <person name="Beenen H.G."/>
            <person name="Chettri P."/>
            <person name="Cox M.P."/>
            <person name="Datema E."/>
            <person name="de Vries R.P."/>
            <person name="Dhillon B."/>
            <person name="Ganley A.R."/>
            <person name="Griffiths S.A."/>
            <person name="Guo Y."/>
            <person name="Hamelin R.C."/>
            <person name="Henrissat B."/>
            <person name="Kabir M.S."/>
            <person name="Jashni M.K."/>
            <person name="Kema G."/>
            <person name="Klaubauf S."/>
            <person name="Lapidus A."/>
            <person name="Levasseur A."/>
            <person name="Lindquist E."/>
            <person name="Mehrabi R."/>
            <person name="Ohm R.A."/>
            <person name="Owen T.J."/>
            <person name="Salamov A."/>
            <person name="Schwelm A."/>
            <person name="Schijlen E."/>
            <person name="Sun H."/>
            <person name="van den Burg H.A."/>
            <person name="van Ham R.C.H.J."/>
            <person name="Zhang S."/>
            <person name="Goodwin S.B."/>
            <person name="Grigoriev I.V."/>
            <person name="Collemare J."/>
            <person name="Bradshaw R.E."/>
        </authorList>
    </citation>
    <scope>NUCLEOTIDE SEQUENCE [LARGE SCALE GENOMIC DNA]</scope>
    <source>
        <strain evidence="5">NZE10 / CBS 128990</strain>
    </source>
</reference>
<dbReference type="EMBL" id="KB446535">
    <property type="protein sequence ID" value="EME48528.1"/>
    <property type="molecule type" value="Genomic_DNA"/>
</dbReference>
<evidence type="ECO:0000313" key="4">
    <source>
        <dbReference type="EMBL" id="EME48528.1"/>
    </source>
</evidence>
<accession>N1PZV4</accession>
<comment type="similarity">
    <text evidence="1">Belongs to the class-A beta-lactamase family.</text>
</comment>
<proteinExistence type="inferred from homology"/>
<sequence length="185" mass="20273">MASSFEQQLQDVTKKGDAAIHGVLTRCVDKTGRIVYSKKAGHCSLDSDAPEIRGDAVLKVASATKFITSVALMQCIERGQLTLDEPISKILPELAHKSIINEDKSAEHGYSLTPSKNPITVRHPLTHTSGLAYYFRNPLLAKWRAGESPYVGSNLVIERMNTPLLFEPGQGWFYGHLSTGYVSDG</sequence>
<gene>
    <name evidence="4" type="ORF">DOTSEDRAFT_29956</name>
</gene>
<evidence type="ECO:0000313" key="5">
    <source>
        <dbReference type="Proteomes" id="UP000016933"/>
    </source>
</evidence>
<dbReference type="GO" id="GO:0016787">
    <property type="term" value="F:hydrolase activity"/>
    <property type="evidence" value="ECO:0007669"/>
    <property type="project" value="UniProtKB-KW"/>
</dbReference>
<dbReference type="Proteomes" id="UP000016933">
    <property type="component" value="Unassembled WGS sequence"/>
</dbReference>
<dbReference type="STRING" id="675120.N1PZV4"/>
<dbReference type="Pfam" id="PF00144">
    <property type="entry name" value="Beta-lactamase"/>
    <property type="match status" value="1"/>
</dbReference>
<dbReference type="InterPro" id="IPR050789">
    <property type="entry name" value="Diverse_Enzym_Activities"/>
</dbReference>